<feature type="non-terminal residue" evidence="2">
    <location>
        <position position="1"/>
    </location>
</feature>
<feature type="compositionally biased region" description="Basic and acidic residues" evidence="1">
    <location>
        <begin position="67"/>
        <end position="81"/>
    </location>
</feature>
<name>A0A6J4H8Q7_9PSEU</name>
<evidence type="ECO:0000256" key="1">
    <source>
        <dbReference type="SAM" id="MobiDB-lite"/>
    </source>
</evidence>
<dbReference type="AlphaFoldDB" id="A0A6J4H8Q7"/>
<dbReference type="EMBL" id="CADCTH010000061">
    <property type="protein sequence ID" value="CAA9218019.1"/>
    <property type="molecule type" value="Genomic_DNA"/>
</dbReference>
<feature type="compositionally biased region" description="Gly residues" evidence="1">
    <location>
        <begin position="31"/>
        <end position="40"/>
    </location>
</feature>
<reference evidence="2" key="1">
    <citation type="submission" date="2020-02" db="EMBL/GenBank/DDBJ databases">
        <authorList>
            <person name="Meier V. D."/>
        </authorList>
    </citation>
    <scope>NUCLEOTIDE SEQUENCE</scope>
    <source>
        <strain evidence="2">AVDCRST_MAG54</strain>
    </source>
</reference>
<feature type="compositionally biased region" description="Basic and acidic residues" evidence="1">
    <location>
        <begin position="7"/>
        <end position="21"/>
    </location>
</feature>
<gene>
    <name evidence="2" type="ORF">AVDCRST_MAG54-432</name>
</gene>
<sequence>AGAPFAAHEHGVHTAPRDRARPVRRRPGPRGRPGGDVGRGVGRRPARGRGGPRRRRGRRRHPRARGRRPDRGDVLGTGREL</sequence>
<protein>
    <submittedName>
        <fullName evidence="2">Uncharacterized protein</fullName>
    </submittedName>
</protein>
<feature type="compositionally biased region" description="Basic residues" evidence="1">
    <location>
        <begin position="41"/>
        <end position="66"/>
    </location>
</feature>
<proteinExistence type="predicted"/>
<evidence type="ECO:0000313" key="2">
    <source>
        <dbReference type="EMBL" id="CAA9218019.1"/>
    </source>
</evidence>
<organism evidence="2">
    <name type="scientific">uncultured Actinomycetospora sp</name>
    <dbReference type="NCBI Taxonomy" id="1135996"/>
    <lineage>
        <taxon>Bacteria</taxon>
        <taxon>Bacillati</taxon>
        <taxon>Actinomycetota</taxon>
        <taxon>Actinomycetes</taxon>
        <taxon>Pseudonocardiales</taxon>
        <taxon>Pseudonocardiaceae</taxon>
        <taxon>Actinomycetospora</taxon>
        <taxon>environmental samples</taxon>
    </lineage>
</organism>
<accession>A0A6J4H8Q7</accession>
<feature type="region of interest" description="Disordered" evidence="1">
    <location>
        <begin position="1"/>
        <end position="81"/>
    </location>
</feature>
<feature type="non-terminal residue" evidence="2">
    <location>
        <position position="81"/>
    </location>
</feature>